<dbReference type="EMBL" id="CADEAL010001102">
    <property type="protein sequence ID" value="CAB1428963.1"/>
    <property type="molecule type" value="Genomic_DNA"/>
</dbReference>
<evidence type="ECO:0000256" key="1">
    <source>
        <dbReference type="SAM" id="MobiDB-lite"/>
    </source>
</evidence>
<keyword evidence="3" id="KW-1185">Reference proteome</keyword>
<comment type="caution">
    <text evidence="2">The sequence shown here is derived from an EMBL/GenBank/DDBJ whole genome shotgun (WGS) entry which is preliminary data.</text>
</comment>
<dbReference type="Proteomes" id="UP001153269">
    <property type="component" value="Unassembled WGS sequence"/>
</dbReference>
<feature type="region of interest" description="Disordered" evidence="1">
    <location>
        <begin position="1"/>
        <end position="44"/>
    </location>
</feature>
<evidence type="ECO:0000313" key="2">
    <source>
        <dbReference type="EMBL" id="CAB1428963.1"/>
    </source>
</evidence>
<reference evidence="2" key="1">
    <citation type="submission" date="2020-03" db="EMBL/GenBank/DDBJ databases">
        <authorList>
            <person name="Weist P."/>
        </authorList>
    </citation>
    <scope>NUCLEOTIDE SEQUENCE</scope>
</reference>
<proteinExistence type="predicted"/>
<accession>A0A9N7UC26</accession>
<dbReference type="AlphaFoldDB" id="A0A9N7UC26"/>
<evidence type="ECO:0000313" key="3">
    <source>
        <dbReference type="Proteomes" id="UP001153269"/>
    </source>
</evidence>
<sequence>MEELERRQAAAAPRGGVGSVGRSHGSSQARQRSTNGRLEGFNVLKSDERPTALDALQQNALNLKHEKRIRVFI</sequence>
<organism evidence="2 3">
    <name type="scientific">Pleuronectes platessa</name>
    <name type="common">European plaice</name>
    <dbReference type="NCBI Taxonomy" id="8262"/>
    <lineage>
        <taxon>Eukaryota</taxon>
        <taxon>Metazoa</taxon>
        <taxon>Chordata</taxon>
        <taxon>Craniata</taxon>
        <taxon>Vertebrata</taxon>
        <taxon>Euteleostomi</taxon>
        <taxon>Actinopterygii</taxon>
        <taxon>Neopterygii</taxon>
        <taxon>Teleostei</taxon>
        <taxon>Neoteleostei</taxon>
        <taxon>Acanthomorphata</taxon>
        <taxon>Carangaria</taxon>
        <taxon>Pleuronectiformes</taxon>
        <taxon>Pleuronectoidei</taxon>
        <taxon>Pleuronectidae</taxon>
        <taxon>Pleuronectes</taxon>
    </lineage>
</organism>
<gene>
    <name evidence="2" type="ORF">PLEPLA_LOCUS16938</name>
</gene>
<protein>
    <submittedName>
        <fullName evidence="2">Uncharacterized protein</fullName>
    </submittedName>
</protein>
<name>A0A9N7UC26_PLEPL</name>
<feature type="compositionally biased region" description="Low complexity" evidence="1">
    <location>
        <begin position="9"/>
        <end position="27"/>
    </location>
</feature>